<dbReference type="Proteomes" id="UP000218332">
    <property type="component" value="Unassembled WGS sequence"/>
</dbReference>
<evidence type="ECO:0000313" key="2">
    <source>
        <dbReference type="EMBL" id="PAV27529.1"/>
    </source>
</evidence>
<dbReference type="EMBL" id="NMPM01000002">
    <property type="protein sequence ID" value="PAV27529.1"/>
    <property type="molecule type" value="Genomic_DNA"/>
</dbReference>
<gene>
    <name evidence="2" type="ORF">CF392_00240</name>
</gene>
<reference evidence="2 3" key="1">
    <citation type="submission" date="2017-07" db="EMBL/GenBank/DDBJ databases">
        <title>Tamlnaduibacter salinus (Mi-7) genome sequencing.</title>
        <authorList>
            <person name="Verma A."/>
            <person name="Krishnamurthi S."/>
        </authorList>
    </citation>
    <scope>NUCLEOTIDE SEQUENCE [LARGE SCALE GENOMIC DNA]</scope>
    <source>
        <strain evidence="2 3">Mi-7</strain>
    </source>
</reference>
<comment type="caution">
    <text evidence="2">The sequence shown here is derived from an EMBL/GenBank/DDBJ whole genome shotgun (WGS) entry which is preliminary data.</text>
</comment>
<dbReference type="RefSeq" id="WP_095609462.1">
    <property type="nucleotide sequence ID" value="NZ_NMPM01000002.1"/>
</dbReference>
<accession>A0A2A2I710</accession>
<evidence type="ECO:0000256" key="1">
    <source>
        <dbReference type="SAM" id="MobiDB-lite"/>
    </source>
</evidence>
<protein>
    <submittedName>
        <fullName evidence="2">Uncharacterized protein</fullName>
    </submittedName>
</protein>
<sequence length="86" mass="9241">MERNPPVANASELNAMRQRLMDAEVLLMHLSEPEKILSADSPEVILSALIEKARDHVSNVCGELGELTDPTNPTATMTKGGANDGQ</sequence>
<dbReference type="AlphaFoldDB" id="A0A2A2I710"/>
<keyword evidence="3" id="KW-1185">Reference proteome</keyword>
<proteinExistence type="predicted"/>
<name>A0A2A2I710_9GAMM</name>
<organism evidence="2 3">
    <name type="scientific">Tamilnaduibacter salinus</name>
    <dbReference type="NCBI Taxonomy" id="1484056"/>
    <lineage>
        <taxon>Bacteria</taxon>
        <taxon>Pseudomonadati</taxon>
        <taxon>Pseudomonadota</taxon>
        <taxon>Gammaproteobacteria</taxon>
        <taxon>Pseudomonadales</taxon>
        <taxon>Marinobacteraceae</taxon>
        <taxon>Tamilnaduibacter</taxon>
    </lineage>
</organism>
<feature type="region of interest" description="Disordered" evidence="1">
    <location>
        <begin position="64"/>
        <end position="86"/>
    </location>
</feature>
<evidence type="ECO:0000313" key="3">
    <source>
        <dbReference type="Proteomes" id="UP000218332"/>
    </source>
</evidence>